<keyword evidence="3" id="KW-1185">Reference proteome</keyword>
<protein>
    <submittedName>
        <fullName evidence="2">Uncharacterized protein</fullName>
    </submittedName>
</protein>
<reference evidence="2 3" key="1">
    <citation type="submission" date="2024-08" db="EMBL/GenBank/DDBJ databases">
        <title>Insights into the chromosomal genome structure of Flemingia macrophylla.</title>
        <authorList>
            <person name="Ding Y."/>
            <person name="Zhao Y."/>
            <person name="Bi W."/>
            <person name="Wu M."/>
            <person name="Zhao G."/>
            <person name="Gong Y."/>
            <person name="Li W."/>
            <person name="Zhang P."/>
        </authorList>
    </citation>
    <scope>NUCLEOTIDE SEQUENCE [LARGE SCALE GENOMIC DNA]</scope>
    <source>
        <strain evidence="2">DYQJB</strain>
        <tissue evidence="2">Leaf</tissue>
    </source>
</reference>
<evidence type="ECO:0000313" key="2">
    <source>
        <dbReference type="EMBL" id="KAL2328130.1"/>
    </source>
</evidence>
<dbReference type="EMBL" id="JBGMDY010000007">
    <property type="protein sequence ID" value="KAL2328130.1"/>
    <property type="molecule type" value="Genomic_DNA"/>
</dbReference>
<feature type="transmembrane region" description="Helical" evidence="1">
    <location>
        <begin position="12"/>
        <end position="36"/>
    </location>
</feature>
<dbReference type="Proteomes" id="UP001603857">
    <property type="component" value="Unassembled WGS sequence"/>
</dbReference>
<organism evidence="2 3">
    <name type="scientific">Flemingia macrophylla</name>
    <dbReference type="NCBI Taxonomy" id="520843"/>
    <lineage>
        <taxon>Eukaryota</taxon>
        <taxon>Viridiplantae</taxon>
        <taxon>Streptophyta</taxon>
        <taxon>Embryophyta</taxon>
        <taxon>Tracheophyta</taxon>
        <taxon>Spermatophyta</taxon>
        <taxon>Magnoliopsida</taxon>
        <taxon>eudicotyledons</taxon>
        <taxon>Gunneridae</taxon>
        <taxon>Pentapetalae</taxon>
        <taxon>rosids</taxon>
        <taxon>fabids</taxon>
        <taxon>Fabales</taxon>
        <taxon>Fabaceae</taxon>
        <taxon>Papilionoideae</taxon>
        <taxon>50 kb inversion clade</taxon>
        <taxon>NPAAA clade</taxon>
        <taxon>indigoferoid/millettioid clade</taxon>
        <taxon>Phaseoleae</taxon>
        <taxon>Flemingia</taxon>
    </lineage>
</organism>
<evidence type="ECO:0000313" key="3">
    <source>
        <dbReference type="Proteomes" id="UP001603857"/>
    </source>
</evidence>
<proteinExistence type="predicted"/>
<accession>A0ABD1LZ07</accession>
<dbReference type="PANTHER" id="PTHR33834">
    <property type="entry name" value="SIGNALING PEPTIDE TAXIMIN 2"/>
    <property type="match status" value="1"/>
</dbReference>
<keyword evidence="1" id="KW-1133">Transmembrane helix</keyword>
<comment type="caution">
    <text evidence="2">The sequence shown here is derived from an EMBL/GenBank/DDBJ whole genome shotgun (WGS) entry which is preliminary data.</text>
</comment>
<name>A0ABD1LZ07_9FABA</name>
<dbReference type="AlphaFoldDB" id="A0ABD1LZ07"/>
<keyword evidence="1" id="KW-0812">Transmembrane</keyword>
<dbReference type="PANTHER" id="PTHR33834:SF2">
    <property type="entry name" value="SIGNALING PEPTIDE TAXIMIN 1"/>
    <property type="match status" value="1"/>
</dbReference>
<evidence type="ECO:0000256" key="1">
    <source>
        <dbReference type="SAM" id="Phobius"/>
    </source>
</evidence>
<dbReference type="InterPro" id="IPR055283">
    <property type="entry name" value="TAXIMIN_1/2"/>
</dbReference>
<sequence length="77" mass="8484">MCNSERDCKTLSFLLGLPFAFLCILLSIVGLLVLLVTCLCPCCLCLTVIVEVGLELLKAPLRLTLRSPTELLLPFIF</sequence>
<keyword evidence="1" id="KW-0472">Membrane</keyword>
<gene>
    <name evidence="2" type="ORF">Fmac_021557</name>
</gene>